<evidence type="ECO:0000313" key="2">
    <source>
        <dbReference type="EMBL" id="TRL23895.1"/>
    </source>
</evidence>
<dbReference type="InterPro" id="IPR029068">
    <property type="entry name" value="Glyas_Bleomycin-R_OHBP_Dase"/>
</dbReference>
<proteinExistence type="predicted"/>
<dbReference type="SUPFAM" id="SSF54593">
    <property type="entry name" value="Glyoxalase/Bleomycin resistance protein/Dihydroxybiphenyl dioxygenase"/>
    <property type="match status" value="1"/>
</dbReference>
<dbReference type="Proteomes" id="UP000316781">
    <property type="component" value="Unassembled WGS sequence"/>
</dbReference>
<sequence>MKDAPLHLRFHHMGLAVRSDETAAEFLTWMGYVCGPLVYDLEQDVRLRMCEKTGAPSVEIVTFGKGDGPLSQMLKRFDQLIYHTCYEVDDRDRALVSLENSGFRVTLASPPRPAILFGGRLVSFHLVPGFGLIELLSAQ</sequence>
<dbReference type="RefSeq" id="WP_142864609.1">
    <property type="nucleotide sequence ID" value="NZ_VJMF01000113.1"/>
</dbReference>
<dbReference type="Pfam" id="PF13669">
    <property type="entry name" value="Glyoxalase_4"/>
    <property type="match status" value="1"/>
</dbReference>
<organism evidence="2 3">
    <name type="scientific">Methylosinus sporium</name>
    <dbReference type="NCBI Taxonomy" id="428"/>
    <lineage>
        <taxon>Bacteria</taxon>
        <taxon>Pseudomonadati</taxon>
        <taxon>Pseudomonadota</taxon>
        <taxon>Alphaproteobacteria</taxon>
        <taxon>Hyphomicrobiales</taxon>
        <taxon>Methylocystaceae</taxon>
        <taxon>Methylosinus</taxon>
    </lineage>
</organism>
<feature type="domain" description="VOC" evidence="1">
    <location>
        <begin position="9"/>
        <end position="138"/>
    </location>
</feature>
<reference evidence="2 3" key="1">
    <citation type="submission" date="2019-07" db="EMBL/GenBank/DDBJ databases">
        <title>Ln-dependent methylotrophs.</title>
        <authorList>
            <person name="Tani A."/>
        </authorList>
    </citation>
    <scope>NUCLEOTIDE SEQUENCE [LARGE SCALE GENOMIC DNA]</scope>
    <source>
        <strain evidence="2 3">SM89A</strain>
    </source>
</reference>
<comment type="caution">
    <text evidence="2">The sequence shown here is derived from an EMBL/GenBank/DDBJ whole genome shotgun (WGS) entry which is preliminary data.</text>
</comment>
<protein>
    <recommendedName>
        <fullName evidence="1">VOC domain-containing protein</fullName>
    </recommendedName>
</protein>
<dbReference type="InterPro" id="IPR037523">
    <property type="entry name" value="VOC_core"/>
</dbReference>
<dbReference type="EMBL" id="VJMF01000113">
    <property type="protein sequence ID" value="TRL23895.1"/>
    <property type="molecule type" value="Genomic_DNA"/>
</dbReference>
<name>A0A549SCZ9_METSR</name>
<gene>
    <name evidence="2" type="ORF">FM996_20680</name>
</gene>
<dbReference type="AlphaFoldDB" id="A0A549SCZ9"/>
<accession>A0A549SCZ9</accession>
<evidence type="ECO:0000313" key="3">
    <source>
        <dbReference type="Proteomes" id="UP000316781"/>
    </source>
</evidence>
<dbReference type="PROSITE" id="PS51819">
    <property type="entry name" value="VOC"/>
    <property type="match status" value="1"/>
</dbReference>
<evidence type="ECO:0000259" key="1">
    <source>
        <dbReference type="PROSITE" id="PS51819"/>
    </source>
</evidence>
<dbReference type="Gene3D" id="3.10.180.10">
    <property type="entry name" value="2,3-Dihydroxybiphenyl 1,2-Dioxygenase, domain 1"/>
    <property type="match status" value="1"/>
</dbReference>